<evidence type="ECO:0000313" key="1">
    <source>
        <dbReference type="EMBL" id="VDO82773.1"/>
    </source>
</evidence>
<evidence type="ECO:0000313" key="2">
    <source>
        <dbReference type="Proteomes" id="UP000269396"/>
    </source>
</evidence>
<protein>
    <submittedName>
        <fullName evidence="1">Uncharacterized protein</fullName>
    </submittedName>
</protein>
<dbReference type="EMBL" id="UZAL01002397">
    <property type="protein sequence ID" value="VDO82773.1"/>
    <property type="molecule type" value="Genomic_DNA"/>
</dbReference>
<proteinExistence type="predicted"/>
<organism evidence="1 2">
    <name type="scientific">Schistosoma mattheei</name>
    <dbReference type="NCBI Taxonomy" id="31246"/>
    <lineage>
        <taxon>Eukaryota</taxon>
        <taxon>Metazoa</taxon>
        <taxon>Spiralia</taxon>
        <taxon>Lophotrochozoa</taxon>
        <taxon>Platyhelminthes</taxon>
        <taxon>Trematoda</taxon>
        <taxon>Digenea</taxon>
        <taxon>Strigeidida</taxon>
        <taxon>Schistosomatoidea</taxon>
        <taxon>Schistosomatidae</taxon>
        <taxon>Schistosoma</taxon>
    </lineage>
</organism>
<dbReference type="Proteomes" id="UP000269396">
    <property type="component" value="Unassembled WGS sequence"/>
</dbReference>
<accession>A0A183NIJ4</accession>
<reference evidence="1 2" key="1">
    <citation type="submission" date="2018-11" db="EMBL/GenBank/DDBJ databases">
        <authorList>
            <consortium name="Pathogen Informatics"/>
        </authorList>
    </citation>
    <scope>NUCLEOTIDE SEQUENCE [LARGE SCALE GENOMIC DNA]</scope>
    <source>
        <strain>Denwood</strain>
        <strain evidence="2">Zambia</strain>
    </source>
</reference>
<name>A0A183NIJ4_9TREM</name>
<dbReference type="AlphaFoldDB" id="A0A183NIJ4"/>
<gene>
    <name evidence="1" type="ORF">SMTD_LOCUS1930</name>
</gene>
<keyword evidence="2" id="KW-1185">Reference proteome</keyword>
<sequence length="48" mass="5667">MDDEIIQRLIVELMEQLENIDTLLSEIHMCRDTLSKLNEMLTGKDDFN</sequence>